<evidence type="ECO:0000259" key="1">
    <source>
        <dbReference type="Pfam" id="PF06094"/>
    </source>
</evidence>
<dbReference type="EMBL" id="JBHSHC010000028">
    <property type="protein sequence ID" value="MFC4766659.1"/>
    <property type="molecule type" value="Genomic_DNA"/>
</dbReference>
<comment type="caution">
    <text evidence="2">The sequence shown here is derived from an EMBL/GenBank/DDBJ whole genome shotgun (WGS) entry which is preliminary data.</text>
</comment>
<dbReference type="Pfam" id="PF06094">
    <property type="entry name" value="GGACT"/>
    <property type="match status" value="1"/>
</dbReference>
<evidence type="ECO:0000313" key="3">
    <source>
        <dbReference type="Proteomes" id="UP001596002"/>
    </source>
</evidence>
<accession>A0ABV9PYS3</accession>
<reference evidence="3" key="1">
    <citation type="journal article" date="2019" name="Int. J. Syst. Evol. Microbiol.">
        <title>The Global Catalogue of Microorganisms (GCM) 10K type strain sequencing project: providing services to taxonomists for standard genome sequencing and annotation.</title>
        <authorList>
            <consortium name="The Broad Institute Genomics Platform"/>
            <consortium name="The Broad Institute Genome Sequencing Center for Infectious Disease"/>
            <person name="Wu L."/>
            <person name="Ma J."/>
        </authorList>
    </citation>
    <scope>NUCLEOTIDE SEQUENCE [LARGE SCALE GENOMIC DNA]</scope>
    <source>
        <strain evidence="3">WYCCWR 12678</strain>
    </source>
</reference>
<gene>
    <name evidence="2" type="ORF">ACFO8Q_04605</name>
</gene>
<protein>
    <submittedName>
        <fullName evidence="2">Gamma-glutamylcyclotransferase</fullName>
    </submittedName>
</protein>
<organism evidence="2 3">
    <name type="scientific">Effusibacillus consociatus</name>
    <dbReference type="NCBI Taxonomy" id="1117041"/>
    <lineage>
        <taxon>Bacteria</taxon>
        <taxon>Bacillati</taxon>
        <taxon>Bacillota</taxon>
        <taxon>Bacilli</taxon>
        <taxon>Bacillales</taxon>
        <taxon>Alicyclobacillaceae</taxon>
        <taxon>Effusibacillus</taxon>
    </lineage>
</organism>
<dbReference type="InterPro" id="IPR009288">
    <property type="entry name" value="AIG2-like_dom"/>
</dbReference>
<dbReference type="InterPro" id="IPR036568">
    <property type="entry name" value="GGCT-like_sf"/>
</dbReference>
<dbReference type="SUPFAM" id="SSF110857">
    <property type="entry name" value="Gamma-glutamyl cyclotransferase-like"/>
    <property type="match status" value="1"/>
</dbReference>
<proteinExistence type="predicted"/>
<evidence type="ECO:0000313" key="2">
    <source>
        <dbReference type="EMBL" id="MFC4766659.1"/>
    </source>
</evidence>
<dbReference type="CDD" id="cd06661">
    <property type="entry name" value="GGCT_like"/>
    <property type="match status" value="1"/>
</dbReference>
<dbReference type="RefSeq" id="WP_380024557.1">
    <property type="nucleotide sequence ID" value="NZ_JBHSHC010000028.1"/>
</dbReference>
<dbReference type="Gene3D" id="3.10.490.10">
    <property type="entry name" value="Gamma-glutamyl cyclotransferase-like"/>
    <property type="match status" value="1"/>
</dbReference>
<sequence length="141" mass="16089">MKYVFVYGTLRPGQKYHHLIEKFVEKTIPAFVKGRLYHLREGYPALLLERDLSSSVEIVPVRGDLLGFTELDPVLPILDELEDYFGPRDPRNMYERVTTLAITSDQSAISSTVYVFSGEKLDWLERNAVPIPTGDWVLGNS</sequence>
<name>A0ABV9PYS3_9BACL</name>
<feature type="domain" description="Gamma-glutamylcyclotransferase AIG2-like" evidence="1">
    <location>
        <begin position="4"/>
        <end position="137"/>
    </location>
</feature>
<dbReference type="Proteomes" id="UP001596002">
    <property type="component" value="Unassembled WGS sequence"/>
</dbReference>
<keyword evidence="3" id="KW-1185">Reference proteome</keyword>
<dbReference type="InterPro" id="IPR013024">
    <property type="entry name" value="GGCT-like"/>
</dbReference>